<gene>
    <name evidence="5" type="ORF">S01H1_56395</name>
</gene>
<evidence type="ECO:0000256" key="1">
    <source>
        <dbReference type="ARBA" id="ARBA00022692"/>
    </source>
</evidence>
<dbReference type="EMBL" id="BARS01036719">
    <property type="protein sequence ID" value="GAG18126.1"/>
    <property type="molecule type" value="Genomic_DNA"/>
</dbReference>
<feature type="transmembrane region" description="Helical" evidence="4">
    <location>
        <begin position="152"/>
        <end position="175"/>
    </location>
</feature>
<evidence type="ECO:0000256" key="4">
    <source>
        <dbReference type="SAM" id="Phobius"/>
    </source>
</evidence>
<dbReference type="GO" id="GO:0005886">
    <property type="term" value="C:plasma membrane"/>
    <property type="evidence" value="ECO:0007669"/>
    <property type="project" value="TreeGrafter"/>
</dbReference>
<evidence type="ECO:0000256" key="2">
    <source>
        <dbReference type="ARBA" id="ARBA00022989"/>
    </source>
</evidence>
<evidence type="ECO:0000256" key="3">
    <source>
        <dbReference type="ARBA" id="ARBA00023136"/>
    </source>
</evidence>
<protein>
    <recommendedName>
        <fullName evidence="6">Glycosyltransferase 2-like domain-containing protein</fullName>
    </recommendedName>
</protein>
<keyword evidence="2 4" id="KW-1133">Transmembrane helix</keyword>
<feature type="non-terminal residue" evidence="5">
    <location>
        <position position="1"/>
    </location>
</feature>
<dbReference type="PANTHER" id="PTHR48090">
    <property type="entry name" value="UNDECAPRENYL-PHOSPHATE 4-DEOXY-4-FORMAMIDO-L-ARABINOSE TRANSFERASE-RELATED"/>
    <property type="match status" value="1"/>
</dbReference>
<evidence type="ECO:0008006" key="6">
    <source>
        <dbReference type="Google" id="ProtNLM"/>
    </source>
</evidence>
<name>X0WZF9_9ZZZZ</name>
<sequence>FDEGHDIVSGYRKDRKGSFLRRIPSTLANVVMRRVARHKLTDFGCTYKIYDAKLVRAFEFGPFKPWRTAYVFSRAQRCKEVPVSHHERKYGESGWTYRRLFGFFMDHLVGISERPFQLMSLACLAFAALLAARIALAWTVPIQILPVVTTGILLNAIAISLLVVLSVLAAIGEYVMRNFLMMQRYPGYIIREIHQKEPPAGAER</sequence>
<keyword evidence="1 4" id="KW-0812">Transmembrane</keyword>
<accession>X0WZF9</accession>
<dbReference type="AlphaFoldDB" id="X0WZF9"/>
<dbReference type="InterPro" id="IPR050256">
    <property type="entry name" value="Glycosyltransferase_2"/>
</dbReference>
<proteinExistence type="predicted"/>
<organism evidence="5">
    <name type="scientific">marine sediment metagenome</name>
    <dbReference type="NCBI Taxonomy" id="412755"/>
    <lineage>
        <taxon>unclassified sequences</taxon>
        <taxon>metagenomes</taxon>
        <taxon>ecological metagenomes</taxon>
    </lineage>
</organism>
<reference evidence="5" key="1">
    <citation type="journal article" date="2014" name="Front. Microbiol.">
        <title>High frequency of phylogenetically diverse reductive dehalogenase-homologous genes in deep subseafloor sedimentary metagenomes.</title>
        <authorList>
            <person name="Kawai M."/>
            <person name="Futagami T."/>
            <person name="Toyoda A."/>
            <person name="Takaki Y."/>
            <person name="Nishi S."/>
            <person name="Hori S."/>
            <person name="Arai W."/>
            <person name="Tsubouchi T."/>
            <person name="Morono Y."/>
            <person name="Uchiyama I."/>
            <person name="Ito T."/>
            <person name="Fujiyama A."/>
            <person name="Inagaki F."/>
            <person name="Takami H."/>
        </authorList>
    </citation>
    <scope>NUCLEOTIDE SEQUENCE</scope>
    <source>
        <strain evidence="5">Expedition CK06-06</strain>
    </source>
</reference>
<dbReference type="PANTHER" id="PTHR48090:SF3">
    <property type="entry name" value="UNDECAPRENYL-PHOSPHATE 4-DEOXY-4-FORMAMIDO-L-ARABINOSE TRANSFERASE"/>
    <property type="match status" value="1"/>
</dbReference>
<feature type="transmembrane region" description="Helical" evidence="4">
    <location>
        <begin position="118"/>
        <end position="140"/>
    </location>
</feature>
<evidence type="ECO:0000313" key="5">
    <source>
        <dbReference type="EMBL" id="GAG18126.1"/>
    </source>
</evidence>
<keyword evidence="3 4" id="KW-0472">Membrane</keyword>
<comment type="caution">
    <text evidence="5">The sequence shown here is derived from an EMBL/GenBank/DDBJ whole genome shotgun (WGS) entry which is preliminary data.</text>
</comment>